<dbReference type="EMBL" id="LVYI01000007">
    <property type="protein sequence ID" value="OAP57932.1"/>
    <property type="molecule type" value="Genomic_DNA"/>
</dbReference>
<evidence type="ECO:0000313" key="5">
    <source>
        <dbReference type="EMBL" id="OAP57932.1"/>
    </source>
</evidence>
<organism evidence="5 6">
    <name type="scientific">Fonsecaea erecta</name>
    <dbReference type="NCBI Taxonomy" id="1367422"/>
    <lineage>
        <taxon>Eukaryota</taxon>
        <taxon>Fungi</taxon>
        <taxon>Dikarya</taxon>
        <taxon>Ascomycota</taxon>
        <taxon>Pezizomycotina</taxon>
        <taxon>Eurotiomycetes</taxon>
        <taxon>Chaetothyriomycetidae</taxon>
        <taxon>Chaetothyriales</taxon>
        <taxon>Herpotrichiellaceae</taxon>
        <taxon>Fonsecaea</taxon>
    </lineage>
</organism>
<dbReference type="PROSITE" id="PS00061">
    <property type="entry name" value="ADH_SHORT"/>
    <property type="match status" value="1"/>
</dbReference>
<name>A0A178ZE46_9EURO</name>
<proteinExistence type="inferred from homology"/>
<dbReference type="AlphaFoldDB" id="A0A178ZE46"/>
<dbReference type="OrthoDB" id="5325318at2759"/>
<dbReference type="InterPro" id="IPR036291">
    <property type="entry name" value="NAD(P)-bd_dom_sf"/>
</dbReference>
<reference evidence="5 6" key="1">
    <citation type="submission" date="2016-04" db="EMBL/GenBank/DDBJ databases">
        <title>Draft genome of Fonsecaea erecta CBS 125763.</title>
        <authorList>
            <person name="Weiss V.A."/>
            <person name="Vicente V.A."/>
            <person name="Raittz R.T."/>
            <person name="Moreno L.F."/>
            <person name="De Souza E.M."/>
            <person name="Pedrosa F.O."/>
            <person name="Steffens M.B."/>
            <person name="Faoro H."/>
            <person name="Tadra-Sfeir M.Z."/>
            <person name="Najafzadeh M.J."/>
            <person name="Felipe M.S."/>
            <person name="Teixeira M."/>
            <person name="Sun J."/>
            <person name="Xi L."/>
            <person name="Gomes R."/>
            <person name="De Azevedo C.M."/>
            <person name="Salgado C.G."/>
            <person name="Da Silva M.B."/>
            <person name="Nascimento M.F."/>
            <person name="Queiroz-Telles F."/>
            <person name="Attili D.S."/>
            <person name="Gorbushina A."/>
        </authorList>
    </citation>
    <scope>NUCLEOTIDE SEQUENCE [LARGE SCALE GENOMIC DNA]</scope>
    <source>
        <strain evidence="5 6">CBS 125763</strain>
    </source>
</reference>
<dbReference type="InterPro" id="IPR002347">
    <property type="entry name" value="SDR_fam"/>
</dbReference>
<keyword evidence="2" id="KW-0521">NADP</keyword>
<keyword evidence="3" id="KW-0560">Oxidoreductase</keyword>
<comment type="caution">
    <text evidence="5">The sequence shown here is derived from an EMBL/GenBank/DDBJ whole genome shotgun (WGS) entry which is preliminary data.</text>
</comment>
<evidence type="ECO:0000256" key="2">
    <source>
        <dbReference type="ARBA" id="ARBA00022857"/>
    </source>
</evidence>
<gene>
    <name evidence="5" type="ORF">AYL99_08670</name>
</gene>
<dbReference type="RefSeq" id="XP_018691299.1">
    <property type="nucleotide sequence ID" value="XM_018840178.1"/>
</dbReference>
<dbReference type="GO" id="GO:0016616">
    <property type="term" value="F:oxidoreductase activity, acting on the CH-OH group of donors, NAD or NADP as acceptor"/>
    <property type="evidence" value="ECO:0007669"/>
    <property type="project" value="UniProtKB-ARBA"/>
</dbReference>
<feature type="region of interest" description="Disordered" evidence="4">
    <location>
        <begin position="1"/>
        <end position="24"/>
    </location>
</feature>
<evidence type="ECO:0000256" key="1">
    <source>
        <dbReference type="ARBA" id="ARBA00006484"/>
    </source>
</evidence>
<dbReference type="Gene3D" id="3.40.50.720">
    <property type="entry name" value="NAD(P)-binding Rossmann-like Domain"/>
    <property type="match status" value="1"/>
</dbReference>
<keyword evidence="6" id="KW-1185">Reference proteome</keyword>
<dbReference type="FunFam" id="3.40.50.720:FF:000084">
    <property type="entry name" value="Short-chain dehydrogenase reductase"/>
    <property type="match status" value="1"/>
</dbReference>
<evidence type="ECO:0000313" key="6">
    <source>
        <dbReference type="Proteomes" id="UP000078343"/>
    </source>
</evidence>
<dbReference type="PRINTS" id="PR00081">
    <property type="entry name" value="GDHRDH"/>
</dbReference>
<protein>
    <submittedName>
        <fullName evidence="5">Short chain dehydrogenase</fullName>
    </submittedName>
</protein>
<comment type="similarity">
    <text evidence="1">Belongs to the short-chain dehydrogenases/reductases (SDR) family.</text>
</comment>
<dbReference type="GO" id="GO:0050664">
    <property type="term" value="F:oxidoreductase activity, acting on NAD(P)H, oxygen as acceptor"/>
    <property type="evidence" value="ECO:0007669"/>
    <property type="project" value="TreeGrafter"/>
</dbReference>
<dbReference type="PANTHER" id="PTHR43008:SF4">
    <property type="entry name" value="CHAIN DEHYDROGENASE, PUTATIVE (AFU_ORTHOLOGUE AFUA_4G08710)-RELATED"/>
    <property type="match status" value="1"/>
</dbReference>
<dbReference type="STRING" id="1367422.A0A178ZE46"/>
<dbReference type="SUPFAM" id="SSF51735">
    <property type="entry name" value="NAD(P)-binding Rossmann-fold domains"/>
    <property type="match status" value="1"/>
</dbReference>
<dbReference type="Proteomes" id="UP000078343">
    <property type="component" value="Unassembled WGS sequence"/>
</dbReference>
<evidence type="ECO:0000256" key="3">
    <source>
        <dbReference type="ARBA" id="ARBA00023002"/>
    </source>
</evidence>
<accession>A0A178ZE46</accession>
<dbReference type="PANTHER" id="PTHR43008">
    <property type="entry name" value="BENZIL REDUCTASE"/>
    <property type="match status" value="1"/>
</dbReference>
<dbReference type="Pfam" id="PF13561">
    <property type="entry name" value="adh_short_C2"/>
    <property type="match status" value="1"/>
</dbReference>
<dbReference type="GeneID" id="30012838"/>
<dbReference type="InterPro" id="IPR020904">
    <property type="entry name" value="Sc_DH/Rdtase_CS"/>
</dbReference>
<sequence>MAISKSMSTTSSEAQRSPQQTTQHGFRTVFEMLRALATTKPLTRSFAALGGTRGFKTAPLADGDLSSVRSKFTLSGKNYVITGGGRGIGYAAARAIAEFGGNISILDAGPEPVKDFANLEREFGVKTKYLRTDVANEASLIKAFEETIADFKTLDGCVTAAGICPEGPFVDHTWDQVRKCFDVNIGGTYFSAQLATKYILDQGTGGSIVLIASISGHCATPGHRLSAYNASKGAVKMLGTALSVELGPSNIRVNSISPGYTDTEMLTPLKQKEPKRIELMNKEPPMNRIGTRNDLAPAIIYLLSDASLYTTGADIVIDGGLHSGRIRSPFI</sequence>
<evidence type="ECO:0000256" key="4">
    <source>
        <dbReference type="SAM" id="MobiDB-lite"/>
    </source>
</evidence>